<reference evidence="2 3" key="1">
    <citation type="submission" date="2016-04" db="EMBL/GenBank/DDBJ databases">
        <title>A degradative enzymes factory behind the ericoid mycorrhizal symbiosis.</title>
        <authorList>
            <consortium name="DOE Joint Genome Institute"/>
            <person name="Martino E."/>
            <person name="Morin E."/>
            <person name="Grelet G."/>
            <person name="Kuo A."/>
            <person name="Kohler A."/>
            <person name="Daghino S."/>
            <person name="Barry K."/>
            <person name="Choi C."/>
            <person name="Cichocki N."/>
            <person name="Clum A."/>
            <person name="Copeland A."/>
            <person name="Hainaut M."/>
            <person name="Haridas S."/>
            <person name="Labutti K."/>
            <person name="Lindquist E."/>
            <person name="Lipzen A."/>
            <person name="Khouja H.-R."/>
            <person name="Murat C."/>
            <person name="Ohm R."/>
            <person name="Olson A."/>
            <person name="Spatafora J."/>
            <person name="Veneault-Fourrey C."/>
            <person name="Henrissat B."/>
            <person name="Grigoriev I."/>
            <person name="Martin F."/>
            <person name="Perotto S."/>
        </authorList>
    </citation>
    <scope>NUCLEOTIDE SEQUENCE [LARGE SCALE GENOMIC DNA]</scope>
    <source>
        <strain evidence="2 3">F</strain>
    </source>
</reference>
<dbReference type="OrthoDB" id="10254945at2759"/>
<accession>A0A2J6RU26</accession>
<dbReference type="AlphaFoldDB" id="A0A2J6RU26"/>
<keyword evidence="3" id="KW-1185">Reference proteome</keyword>
<dbReference type="Proteomes" id="UP000235786">
    <property type="component" value="Unassembled WGS sequence"/>
</dbReference>
<name>A0A2J6RU26_HYAVF</name>
<proteinExistence type="predicted"/>
<protein>
    <submittedName>
        <fullName evidence="2">Uncharacterized protein</fullName>
    </submittedName>
</protein>
<evidence type="ECO:0000256" key="1">
    <source>
        <dbReference type="SAM" id="MobiDB-lite"/>
    </source>
</evidence>
<organism evidence="2 3">
    <name type="scientific">Hyaloscypha variabilis (strain UAMH 11265 / GT02V1 / F)</name>
    <name type="common">Meliniomyces variabilis</name>
    <dbReference type="NCBI Taxonomy" id="1149755"/>
    <lineage>
        <taxon>Eukaryota</taxon>
        <taxon>Fungi</taxon>
        <taxon>Dikarya</taxon>
        <taxon>Ascomycota</taxon>
        <taxon>Pezizomycotina</taxon>
        <taxon>Leotiomycetes</taxon>
        <taxon>Helotiales</taxon>
        <taxon>Hyaloscyphaceae</taxon>
        <taxon>Hyaloscypha</taxon>
        <taxon>Hyaloscypha variabilis</taxon>
    </lineage>
</organism>
<dbReference type="EMBL" id="KZ613943">
    <property type="protein sequence ID" value="PMD42016.1"/>
    <property type="molecule type" value="Genomic_DNA"/>
</dbReference>
<evidence type="ECO:0000313" key="2">
    <source>
        <dbReference type="EMBL" id="PMD42016.1"/>
    </source>
</evidence>
<evidence type="ECO:0000313" key="3">
    <source>
        <dbReference type="Proteomes" id="UP000235786"/>
    </source>
</evidence>
<gene>
    <name evidence="2" type="ORF">L207DRAFT_631887</name>
</gene>
<feature type="region of interest" description="Disordered" evidence="1">
    <location>
        <begin position="733"/>
        <end position="777"/>
    </location>
</feature>
<dbReference type="STRING" id="1149755.A0A2J6RU26"/>
<feature type="compositionally biased region" description="Polar residues" evidence="1">
    <location>
        <begin position="733"/>
        <end position="743"/>
    </location>
</feature>
<sequence>MATPSGPVPGPPGAAPPYRPALRLDSWAVKYGIASKGQFGLDKSGFSPIEYDLPSFRTTKDPEIAAIEKFQRGNMGGFTSAELGQLDCLPIRELTPGNLQNDIIPMLRRDRWERVPAQPDLTRDHMYPLSNGYGIWSADNPEVWKILEPILRLASRMLMSIHVMPWFDALLNAPRKRVPDSRLHSENQGEDGLEYIELGTFKPSGNEALASQRDRAFERLRTTFGYQLGFMISSEHPAGPEAGALDSLGLTFENHSYMLYDPATNKSWRSFTFINIIPLEQLLRDGLNTAERLMIEWSVAETIAHEVMHAVAALSTSLVGLVHVAEPYFEDEALSEVGYVFESIINSGLPGMILNKPGCLPLGYFLQRIWPSYIDAESRNPETPILKDPGPHTYQEYFPIPISFYEDMQQESFWSVVRQFGNSPLNYRTIKEGLRMQYTVTDLVEGEFTRKCAGRFTETDPIKIVNGNFRSDVEGLRAAINWTPEERTALEFGIALVNSADAQERFWNLGVQQRKAIQGVMNTMTFYAKPATSPLVNPHIFSLTKQAITHHGNMVIALREQEAQNKTLYTDRRAKLLAWNQGTREFMRELIRQDSAIDSTVEEFRLEQCRMYLWNPSDVNTRSGKDWLEIQILQNARQEQVNGNQEQCRIYCTRLIGEDWRSVFGEASARAMLLAPDKDVSTGYPERLLILQGLARIVTKILDNAPDIWKAEVRALQDNVHETLNSMLMQGPKATTDQEIQADQGSQENQGGQGNDTAVAPQISDPSTVADLDAMEE</sequence>